<name>A0A9P9G0V5_FUSRE</name>
<evidence type="ECO:0000256" key="1">
    <source>
        <dbReference type="SAM" id="MobiDB-lite"/>
    </source>
</evidence>
<feature type="region of interest" description="Disordered" evidence="1">
    <location>
        <begin position="31"/>
        <end position="91"/>
    </location>
</feature>
<dbReference type="GeneID" id="70231493"/>
<accession>A0A9P9G0V5</accession>
<protein>
    <submittedName>
        <fullName evidence="2">Uncharacterized protein</fullName>
    </submittedName>
</protein>
<organism evidence="2 3">
    <name type="scientific">Fusarium redolens</name>
    <dbReference type="NCBI Taxonomy" id="48865"/>
    <lineage>
        <taxon>Eukaryota</taxon>
        <taxon>Fungi</taxon>
        <taxon>Dikarya</taxon>
        <taxon>Ascomycota</taxon>
        <taxon>Pezizomycotina</taxon>
        <taxon>Sordariomycetes</taxon>
        <taxon>Hypocreomycetidae</taxon>
        <taxon>Hypocreales</taxon>
        <taxon>Nectriaceae</taxon>
        <taxon>Fusarium</taxon>
        <taxon>Fusarium redolens species complex</taxon>
    </lineage>
</organism>
<dbReference type="Proteomes" id="UP000720189">
    <property type="component" value="Unassembled WGS sequence"/>
</dbReference>
<dbReference type="EMBL" id="JAGMUX010000022">
    <property type="protein sequence ID" value="KAH7230461.1"/>
    <property type="molecule type" value="Genomic_DNA"/>
</dbReference>
<evidence type="ECO:0000313" key="3">
    <source>
        <dbReference type="Proteomes" id="UP000720189"/>
    </source>
</evidence>
<keyword evidence="3" id="KW-1185">Reference proteome</keyword>
<sequence length="91" mass="9725">MLCSFRADVFWSTLAWTDGAIKCDKNEDYRRVASPSTSPAAGSVGNDPIVLDDDEPNEAIKEEQESAEPDPLPNIALASSGGSVDDPIELD</sequence>
<gene>
    <name evidence="2" type="ORF">BKA55DRAFT_743171</name>
</gene>
<proteinExistence type="predicted"/>
<evidence type="ECO:0000313" key="2">
    <source>
        <dbReference type="EMBL" id="KAH7230461.1"/>
    </source>
</evidence>
<comment type="caution">
    <text evidence="2">The sequence shown here is derived from an EMBL/GenBank/DDBJ whole genome shotgun (WGS) entry which is preliminary data.</text>
</comment>
<reference evidence="2" key="1">
    <citation type="journal article" date="2021" name="Nat. Commun.">
        <title>Genetic determinants of endophytism in the Arabidopsis root mycobiome.</title>
        <authorList>
            <person name="Mesny F."/>
            <person name="Miyauchi S."/>
            <person name="Thiergart T."/>
            <person name="Pickel B."/>
            <person name="Atanasova L."/>
            <person name="Karlsson M."/>
            <person name="Huettel B."/>
            <person name="Barry K.W."/>
            <person name="Haridas S."/>
            <person name="Chen C."/>
            <person name="Bauer D."/>
            <person name="Andreopoulos W."/>
            <person name="Pangilinan J."/>
            <person name="LaButti K."/>
            <person name="Riley R."/>
            <person name="Lipzen A."/>
            <person name="Clum A."/>
            <person name="Drula E."/>
            <person name="Henrissat B."/>
            <person name="Kohler A."/>
            <person name="Grigoriev I.V."/>
            <person name="Martin F.M."/>
            <person name="Hacquard S."/>
        </authorList>
    </citation>
    <scope>NUCLEOTIDE SEQUENCE</scope>
    <source>
        <strain evidence="2">MPI-CAGE-AT-0023</strain>
    </source>
</reference>
<dbReference type="RefSeq" id="XP_046043099.1">
    <property type="nucleotide sequence ID" value="XM_046201539.1"/>
</dbReference>
<dbReference type="AlphaFoldDB" id="A0A9P9G0V5"/>